<accession>A0A5J4YRK5</accession>
<feature type="compositionally biased region" description="Basic and acidic residues" evidence="1">
    <location>
        <begin position="38"/>
        <end position="50"/>
    </location>
</feature>
<reference evidence="4" key="1">
    <citation type="journal article" date="2019" name="Nat. Commun.">
        <title>Expansion of phycobilisome linker gene families in mesophilic red algae.</title>
        <authorList>
            <person name="Lee J."/>
            <person name="Kim D."/>
            <person name="Bhattacharya D."/>
            <person name="Yoon H.S."/>
        </authorList>
    </citation>
    <scope>NUCLEOTIDE SEQUENCE [LARGE SCALE GENOMIC DNA]</scope>
    <source>
        <strain evidence="4">CCMP 1328</strain>
    </source>
</reference>
<dbReference type="Proteomes" id="UP000324585">
    <property type="component" value="Unassembled WGS sequence"/>
</dbReference>
<dbReference type="AlphaFoldDB" id="A0A5J4YRK5"/>
<dbReference type="EMBL" id="VRMN01000008">
    <property type="protein sequence ID" value="KAA8493047.1"/>
    <property type="molecule type" value="Genomic_DNA"/>
</dbReference>
<comment type="caution">
    <text evidence="3">The sequence shown here is derived from an EMBL/GenBank/DDBJ whole genome shotgun (WGS) entry which is preliminary data.</text>
</comment>
<dbReference type="OrthoDB" id="26371at2759"/>
<dbReference type="PANTHER" id="PTHR22957:SF26">
    <property type="entry name" value="LD44506P"/>
    <property type="match status" value="1"/>
</dbReference>
<dbReference type="Gene3D" id="1.10.472.80">
    <property type="entry name" value="Ypt/Rab-GAP domain of gyp1p, domain 3"/>
    <property type="match status" value="1"/>
</dbReference>
<name>A0A5J4YRK5_PORPP</name>
<dbReference type="InterPro" id="IPR000195">
    <property type="entry name" value="Rab-GAP-TBC_dom"/>
</dbReference>
<feature type="region of interest" description="Disordered" evidence="1">
    <location>
        <begin position="98"/>
        <end position="159"/>
    </location>
</feature>
<keyword evidence="4" id="KW-1185">Reference proteome</keyword>
<dbReference type="GO" id="GO:0005096">
    <property type="term" value="F:GTPase activator activity"/>
    <property type="evidence" value="ECO:0007669"/>
    <property type="project" value="TreeGrafter"/>
</dbReference>
<dbReference type="InterPro" id="IPR035969">
    <property type="entry name" value="Rab-GAP_TBC_sf"/>
</dbReference>
<feature type="domain" description="Rab-GAP TBC" evidence="2">
    <location>
        <begin position="311"/>
        <end position="551"/>
    </location>
</feature>
<dbReference type="PANTHER" id="PTHR22957">
    <property type="entry name" value="TBC1 DOMAIN FAMILY MEMBER GTPASE-ACTIVATING PROTEIN"/>
    <property type="match status" value="1"/>
</dbReference>
<organism evidence="3 4">
    <name type="scientific">Porphyridium purpureum</name>
    <name type="common">Red alga</name>
    <name type="synonym">Porphyridium cruentum</name>
    <dbReference type="NCBI Taxonomy" id="35688"/>
    <lineage>
        <taxon>Eukaryota</taxon>
        <taxon>Rhodophyta</taxon>
        <taxon>Bangiophyceae</taxon>
        <taxon>Porphyridiales</taxon>
        <taxon>Porphyridiaceae</taxon>
        <taxon>Porphyridium</taxon>
    </lineage>
</organism>
<feature type="region of interest" description="Disordered" evidence="1">
    <location>
        <begin position="1"/>
        <end position="52"/>
    </location>
</feature>
<dbReference type="PROSITE" id="PS50086">
    <property type="entry name" value="TBC_RABGAP"/>
    <property type="match status" value="1"/>
</dbReference>
<gene>
    <name evidence="3" type="ORF">FVE85_9319</name>
</gene>
<evidence type="ECO:0000313" key="4">
    <source>
        <dbReference type="Proteomes" id="UP000324585"/>
    </source>
</evidence>
<evidence type="ECO:0000256" key="1">
    <source>
        <dbReference type="SAM" id="MobiDB-lite"/>
    </source>
</evidence>
<dbReference type="Gene3D" id="1.10.8.270">
    <property type="entry name" value="putative rabgap domain of human tbc1 domain family member 14 like domains"/>
    <property type="match status" value="1"/>
</dbReference>
<evidence type="ECO:0000313" key="3">
    <source>
        <dbReference type="EMBL" id="KAA8493047.1"/>
    </source>
</evidence>
<sequence>MKSSLEGRSSAQETRQQRRSSRTCTTDVTDDLAAEVGSDGHRGALSDGSRKSVTAGALKADKVMPRHLGFVASQPESWDVLLATETRDILDLVSPSATDKETHATAQIRRDQKKKMKMIDGDNDDVLNFPPEQKGERREKTRADEKDLGDAVGTDTSTTCREAEEKIDIISMSELVYSRNKSEDHRKDDMGASGTAIPATTLWKRFKRAVSKQVGNSITARMMVGKNDGPPGAGASDTTAVQPMKEIDNNVHDENGPSPTSRGQVDPSRTMPDSIWALTERVEATHRKKLETALCRPFVSLDELQGLLWAGASFEQRASLWKFALQYVPCKASRRASVTQRKQQEYCAIRAETQTELLLLDKALKQIRKDLPRCLPNLPFLRGERVQALQTNVLLAWAKRHPLISYVQGMNDLLVPFLMAFGAECLSDADTRVDTQMGAFFETSDSSVAFEQSLESASARDRLESECYHCMGSLLDLFHNHYTTDQEGIQVQVLGLEQVLQFGDLELSTHLHSFDDLRTIQYAWRWIHGLFLRDFALPIAIRFWDALLSQDRAAASFPLYLGAAVLHNFRGEILALSSFERVLAFLQTGIGHHRKWLQVPTLLEEVLACAYLFSRQFPLDLP</sequence>
<evidence type="ECO:0000259" key="2">
    <source>
        <dbReference type="PROSITE" id="PS50086"/>
    </source>
</evidence>
<dbReference type="Pfam" id="PF00566">
    <property type="entry name" value="RabGAP-TBC"/>
    <property type="match status" value="1"/>
</dbReference>
<dbReference type="SMART" id="SM00164">
    <property type="entry name" value="TBC"/>
    <property type="match status" value="1"/>
</dbReference>
<feature type="compositionally biased region" description="Basic and acidic residues" evidence="1">
    <location>
        <begin position="133"/>
        <end position="149"/>
    </location>
</feature>
<dbReference type="SUPFAM" id="SSF47923">
    <property type="entry name" value="Ypt/Rab-GAP domain of gyp1p"/>
    <property type="match status" value="2"/>
</dbReference>
<protein>
    <submittedName>
        <fullName evidence="3">TBC1 domain family member 22A</fullName>
    </submittedName>
</protein>
<proteinExistence type="predicted"/>
<feature type="region of interest" description="Disordered" evidence="1">
    <location>
        <begin position="248"/>
        <end position="270"/>
    </location>
</feature>